<proteinExistence type="predicted"/>
<accession>A0A2Z4MKB5</accession>
<sequence length="267" mass="30294">MENAKKICFVITPIGPDESLIRRQADGVIDAVLGPVLEKLGFEVVVAHRMSDGGSITRQVIEQILSADLVVANLTGLNPNVMYELAIRHAVRKPLVQLCEKGTTLPFDINEQRTIFYTNDMKGVVELKEVFERMVSQAALDEKPDNPIYRAIQSESIIQSVDVSDADKYLVTRFDALEEKMLKLLSIKDVPYAFRGDRGIGKLSARELNKMRRFITEKNQNGTFTTEEIEEYAESIGIYVTRDEMRQIIMYVLNENQLKFEAKKIST</sequence>
<dbReference type="RefSeq" id="WP_053079603.1">
    <property type="nucleotide sequence ID" value="NZ_CP030117.1"/>
</dbReference>
<evidence type="ECO:0000313" key="2">
    <source>
        <dbReference type="Proteomes" id="UP000036061"/>
    </source>
</evidence>
<dbReference type="SUPFAM" id="SSF52309">
    <property type="entry name" value="N-(deoxy)ribosyltransferase-like"/>
    <property type="match status" value="1"/>
</dbReference>
<name>A0A2Z4MKB5_BREBE</name>
<dbReference type="AlphaFoldDB" id="A0A2Z4MKB5"/>
<gene>
    <name evidence="1" type="ORF">AB432_018425</name>
</gene>
<reference evidence="1 2" key="1">
    <citation type="journal article" date="2015" name="Genome Announc.">
        <title>Draft Genome Sequence of Brevibacillus brevis DZQ7, a Plant Growth-Promoting Rhizobacterium with Broad-Spectrum Antimicrobial Activity.</title>
        <authorList>
            <person name="Hou Q."/>
            <person name="Wang C."/>
            <person name="Hou X."/>
            <person name="Xia Z."/>
            <person name="Ye J."/>
            <person name="Liu K."/>
            <person name="Liu H."/>
            <person name="Wang J."/>
            <person name="Guo H."/>
            <person name="Yu X."/>
            <person name="Yang Y."/>
            <person name="Du B."/>
            <person name="Ding Y."/>
        </authorList>
    </citation>
    <scope>NUCLEOTIDE SEQUENCE [LARGE SCALE GENOMIC DNA]</scope>
    <source>
        <strain evidence="1 2">DZQ7</strain>
    </source>
</reference>
<evidence type="ECO:0000313" key="1">
    <source>
        <dbReference type="EMBL" id="AWX56900.1"/>
    </source>
</evidence>
<dbReference type="EMBL" id="CP030117">
    <property type="protein sequence ID" value="AWX56900.1"/>
    <property type="molecule type" value="Genomic_DNA"/>
</dbReference>
<dbReference type="Gene3D" id="3.40.50.450">
    <property type="match status" value="1"/>
</dbReference>
<organism evidence="1 2">
    <name type="scientific">Brevibacillus brevis</name>
    <name type="common">Bacillus brevis</name>
    <dbReference type="NCBI Taxonomy" id="1393"/>
    <lineage>
        <taxon>Bacteria</taxon>
        <taxon>Bacillati</taxon>
        <taxon>Bacillota</taxon>
        <taxon>Bacilli</taxon>
        <taxon>Bacillales</taxon>
        <taxon>Paenibacillaceae</taxon>
        <taxon>Brevibacillus</taxon>
    </lineage>
</organism>
<dbReference type="Proteomes" id="UP000036061">
    <property type="component" value="Chromosome"/>
</dbReference>
<protein>
    <submittedName>
        <fullName evidence="1">Uncharacterized protein</fullName>
    </submittedName>
</protein>